<evidence type="ECO:0000313" key="2">
    <source>
        <dbReference type="EMBL" id="ENO17870.1"/>
    </source>
</evidence>
<dbReference type="GO" id="GO:0005829">
    <property type="term" value="C:cytosol"/>
    <property type="evidence" value="ECO:0007669"/>
    <property type="project" value="TreeGrafter"/>
</dbReference>
<dbReference type="OrthoDB" id="9768793at2"/>
<accession>N6W5U4</accession>
<keyword evidence="2" id="KW-0560">Oxidoreductase</keyword>
<protein>
    <submittedName>
        <fullName evidence="2">Aldo/keto reductase family oxidoreductase</fullName>
        <ecNumber evidence="2">1.1.1.-</ecNumber>
    </submittedName>
</protein>
<dbReference type="Pfam" id="PF00248">
    <property type="entry name" value="Aldo_ket_red"/>
    <property type="match status" value="1"/>
</dbReference>
<dbReference type="EC" id="1.1.1.-" evidence="2"/>
<reference evidence="2 3" key="1">
    <citation type="submission" date="2013-03" db="EMBL/GenBank/DDBJ databases">
        <title>Reference genome for the Human Microbiome Project.</title>
        <authorList>
            <person name="Aqrawi P."/>
            <person name="Ayvaz T."/>
            <person name="Bess C."/>
            <person name="Blankenburg K."/>
            <person name="Coyle M."/>
            <person name="Deng J."/>
            <person name="Forbes L."/>
            <person name="Fowler G."/>
            <person name="Francisco L."/>
            <person name="Fu Q."/>
            <person name="Gibbs R."/>
            <person name="Gross S."/>
            <person name="Gubbala S."/>
            <person name="Hale W."/>
            <person name="Hemphill L."/>
            <person name="Highlander S."/>
            <person name="Hirani K."/>
            <person name="Jackson L."/>
            <person name="Jakkamsetti A."/>
            <person name="Javaid M."/>
            <person name="Jayaseelan J.C."/>
            <person name="Jiang H."/>
            <person name="Joshi V."/>
            <person name="Korchina V."/>
            <person name="Kovar C."/>
            <person name="Lara F."/>
            <person name="Lee S."/>
            <person name="Liu Y."/>
            <person name="Mata R."/>
            <person name="Mathew T."/>
            <person name="Munidasa M."/>
            <person name="Muzny D."/>
            <person name="Nazareth L."/>
            <person name="Ngo R."/>
            <person name="Nguyen L."/>
            <person name="Nguyen N."/>
            <person name="Okwuonu G."/>
            <person name="Ongeri F."/>
            <person name="Palculict T."/>
            <person name="Patil S."/>
            <person name="Petrosino J."/>
            <person name="Pham C."/>
            <person name="Pham P."/>
            <person name="Pu L.-L."/>
            <person name="Qin X."/>
            <person name="Qu J."/>
            <person name="Reid J."/>
            <person name="Ross M."/>
            <person name="Ruth R."/>
            <person name="Saada N."/>
            <person name="San Lucas F."/>
            <person name="Santibanez J."/>
            <person name="Shang Y."/>
            <person name="Simmons D."/>
            <person name="Song X.-Z."/>
            <person name="Tang L.-Y."/>
            <person name="Thornton R."/>
            <person name="Warren J."/>
            <person name="Weissenberger G."/>
            <person name="Wilczek-Boney K."/>
            <person name="Worley K."/>
            <person name="Youmans B."/>
            <person name="Zhang J."/>
            <person name="Zhang L."/>
            <person name="Zhao Z."/>
            <person name="Zhou C."/>
            <person name="Zhu D."/>
            <person name="Zhu Y."/>
        </authorList>
    </citation>
    <scope>NUCLEOTIDE SEQUENCE [LARGE SCALE GENOMIC DNA]</scope>
    <source>
        <strain evidence="2 3">F0333</strain>
    </source>
</reference>
<dbReference type="InterPro" id="IPR050523">
    <property type="entry name" value="AKR_Detox_Biosynth"/>
</dbReference>
<dbReference type="AlphaFoldDB" id="N6W5U4"/>
<dbReference type="eggNOG" id="COG0667">
    <property type="taxonomic scope" value="Bacteria"/>
</dbReference>
<keyword evidence="3" id="KW-1185">Reference proteome</keyword>
<dbReference type="InterPro" id="IPR023210">
    <property type="entry name" value="NADP_OxRdtase_dom"/>
</dbReference>
<dbReference type="GO" id="GO:0016491">
    <property type="term" value="F:oxidoreductase activity"/>
    <property type="evidence" value="ECO:0007669"/>
    <property type="project" value="UniProtKB-KW"/>
</dbReference>
<dbReference type="HOGENOM" id="CLU_023205_2_0_11"/>
<dbReference type="EMBL" id="AQHZ01000023">
    <property type="protein sequence ID" value="ENO17870.1"/>
    <property type="molecule type" value="Genomic_DNA"/>
</dbReference>
<feature type="domain" description="NADP-dependent oxidoreductase" evidence="1">
    <location>
        <begin position="16"/>
        <end position="293"/>
    </location>
</feature>
<dbReference type="PANTHER" id="PTHR43364">
    <property type="entry name" value="NADH-SPECIFIC METHYLGLYOXAL REDUCTASE-RELATED"/>
    <property type="match status" value="1"/>
</dbReference>
<dbReference type="PATRIC" id="fig|888050.3.peg.1299"/>
<evidence type="ECO:0000313" key="3">
    <source>
        <dbReference type="Proteomes" id="UP000013015"/>
    </source>
</evidence>
<dbReference type="InterPro" id="IPR036812">
    <property type="entry name" value="NAD(P)_OxRdtase_dom_sf"/>
</dbReference>
<dbReference type="Proteomes" id="UP000013015">
    <property type="component" value="Unassembled WGS sequence"/>
</dbReference>
<comment type="caution">
    <text evidence="2">The sequence shown here is derived from an EMBL/GenBank/DDBJ whole genome shotgun (WGS) entry which is preliminary data.</text>
</comment>
<organism evidence="2 3">
    <name type="scientific">Schaalia cardiffensis F0333</name>
    <dbReference type="NCBI Taxonomy" id="888050"/>
    <lineage>
        <taxon>Bacteria</taxon>
        <taxon>Bacillati</taxon>
        <taxon>Actinomycetota</taxon>
        <taxon>Actinomycetes</taxon>
        <taxon>Actinomycetales</taxon>
        <taxon>Actinomycetaceae</taxon>
        <taxon>Schaalia</taxon>
    </lineage>
</organism>
<sequence>MDFRQCGSSGLRVSDLGLGTLTWGRDTEAAEAVDMLARFADEGGSFIECGPLDGDGRALDVCAEAIRPLGRHRFVLALRGGARRLPDGSWASSGARGDMLRSFDDALARLEVDDVDLWLASYDPSIPVEETLGAVETAYRSGRARYIGLAGFGLWDAAQALTLLHSLKGIPLAAIHVPFSILTASESLELRNRVTDAGIGVIAASPLAGGVLTGKYRHSTPPDSRAASARMRALVDPFLDAENRAITEGVVRAAEGLDRTPLDVALTWAKDAAGVTTALIGPRASRQLEQILEGGAPLPQPIRRVLDEIAGL</sequence>
<dbReference type="SUPFAM" id="SSF51430">
    <property type="entry name" value="NAD(P)-linked oxidoreductase"/>
    <property type="match status" value="1"/>
</dbReference>
<dbReference type="RefSeq" id="WP_005963619.1">
    <property type="nucleotide sequence ID" value="NZ_CP040505.1"/>
</dbReference>
<dbReference type="PANTHER" id="PTHR43364:SF18">
    <property type="entry name" value="OXIDOREDUCTASE"/>
    <property type="match status" value="1"/>
</dbReference>
<gene>
    <name evidence="2" type="ORF">HMPREF9004_1361</name>
</gene>
<proteinExistence type="predicted"/>
<name>N6W5U4_9ACTO</name>
<dbReference type="STRING" id="888050.HMPREF9004_1361"/>
<evidence type="ECO:0000259" key="1">
    <source>
        <dbReference type="Pfam" id="PF00248"/>
    </source>
</evidence>
<dbReference type="Gene3D" id="3.20.20.100">
    <property type="entry name" value="NADP-dependent oxidoreductase domain"/>
    <property type="match status" value="1"/>
</dbReference>